<keyword evidence="2" id="KW-1185">Reference proteome</keyword>
<accession>A0ABX0K899</accession>
<dbReference type="RefSeq" id="WP_173577113.1">
    <property type="nucleotide sequence ID" value="NZ_WOSW01000012.1"/>
</dbReference>
<evidence type="ECO:0000313" key="2">
    <source>
        <dbReference type="Proteomes" id="UP000615326"/>
    </source>
</evidence>
<dbReference type="Proteomes" id="UP000615326">
    <property type="component" value="Unassembled WGS sequence"/>
</dbReference>
<comment type="caution">
    <text evidence="1">The sequence shown here is derived from an EMBL/GenBank/DDBJ whole genome shotgun (WGS) entry which is preliminary data.</text>
</comment>
<protein>
    <submittedName>
        <fullName evidence="1">Uncharacterized protein</fullName>
    </submittedName>
</protein>
<name>A0ABX0K899_9PROT</name>
<dbReference type="EMBL" id="WOSW01000012">
    <property type="protein sequence ID" value="NHO32584.1"/>
    <property type="molecule type" value="Genomic_DNA"/>
</dbReference>
<organism evidence="1 2">
    <name type="scientific">Acetobacter fallax</name>
    <dbReference type="NCBI Taxonomy" id="1737473"/>
    <lineage>
        <taxon>Bacteria</taxon>
        <taxon>Pseudomonadati</taxon>
        <taxon>Pseudomonadota</taxon>
        <taxon>Alphaproteobacteria</taxon>
        <taxon>Acetobacterales</taxon>
        <taxon>Acetobacteraceae</taxon>
        <taxon>Acetobacter</taxon>
    </lineage>
</organism>
<evidence type="ECO:0000313" key="1">
    <source>
        <dbReference type="EMBL" id="NHO32584.1"/>
    </source>
</evidence>
<reference evidence="1 2" key="1">
    <citation type="journal article" date="2020" name="Int. J. Syst. Evol. Microbiol.">
        <title>Novel acetic acid bacteria from cider fermentations: Acetobacter conturbans sp. nov. and Acetobacter fallax sp. nov.</title>
        <authorList>
            <person name="Sombolestani A.S."/>
            <person name="Cleenwerck I."/>
            <person name="Cnockaert M."/>
            <person name="Borremans W."/>
            <person name="Wieme A.D."/>
            <person name="De Vuyst L."/>
            <person name="Vandamme P."/>
        </authorList>
    </citation>
    <scope>NUCLEOTIDE SEQUENCE [LARGE SCALE GENOMIC DNA]</scope>
    <source>
        <strain evidence="1 2">LMG 1637</strain>
    </source>
</reference>
<sequence length="69" mass="7948">MTSELIVDSSDIDFTKIPATLKDGNKILKDINELGISHKIKYDDKIEKWIAILDGEEEEILYIVMKNPR</sequence>
<proteinExistence type="predicted"/>
<gene>
    <name evidence="1" type="ORF">GOB84_08425</name>
</gene>